<evidence type="ECO:0008006" key="6">
    <source>
        <dbReference type="Google" id="ProtNLM"/>
    </source>
</evidence>
<feature type="compositionally biased region" description="Low complexity" evidence="1">
    <location>
        <begin position="116"/>
        <end position="125"/>
    </location>
</feature>
<evidence type="ECO:0000313" key="5">
    <source>
        <dbReference type="Proteomes" id="UP000002669"/>
    </source>
</evidence>
<reference evidence="5" key="1">
    <citation type="journal article" date="2012" name="MBio">
        <title>Comparative genome analysis of Trichophyton rubrum and related dermatophytes reveals candidate genes involved in infection.</title>
        <authorList>
            <person name="Martinez D.A."/>
            <person name="Oliver B.G."/>
            <person name="Graeser Y."/>
            <person name="Goldberg J.M."/>
            <person name="Li W."/>
            <person name="Martinez-Rossi N.M."/>
            <person name="Monod M."/>
            <person name="Shelest E."/>
            <person name="Barton R.C."/>
            <person name="Birch E."/>
            <person name="Brakhage A.A."/>
            <person name="Chen Z."/>
            <person name="Gurr S.J."/>
            <person name="Heiman D."/>
            <person name="Heitman J."/>
            <person name="Kosti I."/>
            <person name="Rossi A."/>
            <person name="Saif S."/>
            <person name="Samalova M."/>
            <person name="Saunders C.W."/>
            <person name="Shea T."/>
            <person name="Summerbell R.C."/>
            <person name="Xu J."/>
            <person name="Young S."/>
            <person name="Zeng Q."/>
            <person name="Birren B.W."/>
            <person name="Cuomo C.A."/>
            <person name="White T.C."/>
        </authorList>
    </citation>
    <scope>NUCLEOTIDE SEQUENCE [LARGE SCALE GENOMIC DNA]</scope>
    <source>
        <strain evidence="5">ATCC MYA-4604 / CBS 118893</strain>
    </source>
</reference>
<dbReference type="Proteomes" id="UP000002669">
    <property type="component" value="Unassembled WGS sequence"/>
</dbReference>
<proteinExistence type="predicted"/>
<dbReference type="PANTHER" id="PTHR16861">
    <property type="entry name" value="GLYCOPROTEIN 38"/>
    <property type="match status" value="1"/>
</dbReference>
<protein>
    <recommendedName>
        <fullName evidence="6">Extracellular membrane protein CFEM domain-containing protein</fullName>
    </recommendedName>
</protein>
<dbReference type="RefSeq" id="XP_003170615.1">
    <property type="nucleotide sequence ID" value="XM_003170567.1"/>
</dbReference>
<dbReference type="AlphaFoldDB" id="E4V2P5"/>
<sequence length="231" mass="24866">MLNQGLYYLLHVPLLGALALVLADGPVSIEQMEGYGSLRNCARNVCFEASLGGSRIGYELSCPSPLMNDCFCRPDLQVSATSYLSACVNSYCESNSIDVTRAVKIYTDYCASASQTRSSSRQTTTEDNQTPTHTAPTRSSSWETPAPTSMSEQNTPLTTPPAEPTSESSSSNNNMSPPAKEEDKLRGGEIAGIVVGILGFIATAAGVYFSYRMLKNKKQRRAASPEMASVY</sequence>
<organism evidence="5">
    <name type="scientific">Arthroderma gypseum (strain ATCC MYA-4604 / CBS 118893)</name>
    <name type="common">Microsporum gypseum</name>
    <dbReference type="NCBI Taxonomy" id="535722"/>
    <lineage>
        <taxon>Eukaryota</taxon>
        <taxon>Fungi</taxon>
        <taxon>Dikarya</taxon>
        <taxon>Ascomycota</taxon>
        <taxon>Pezizomycotina</taxon>
        <taxon>Eurotiomycetes</taxon>
        <taxon>Eurotiomycetidae</taxon>
        <taxon>Onygenales</taxon>
        <taxon>Arthrodermataceae</taxon>
        <taxon>Nannizzia</taxon>
    </lineage>
</organism>
<dbReference type="HOGENOM" id="CLU_1422366_0_0_1"/>
<feature type="transmembrane region" description="Helical" evidence="2">
    <location>
        <begin position="190"/>
        <end position="211"/>
    </location>
</feature>
<dbReference type="EMBL" id="DS989827">
    <property type="protein sequence ID" value="EFR03607.1"/>
    <property type="molecule type" value="Genomic_DNA"/>
</dbReference>
<feature type="compositionally biased region" description="Polar residues" evidence="1">
    <location>
        <begin position="126"/>
        <end position="153"/>
    </location>
</feature>
<evidence type="ECO:0000313" key="4">
    <source>
        <dbReference type="EMBL" id="EFR03607.1"/>
    </source>
</evidence>
<keyword evidence="2" id="KW-0472">Membrane</keyword>
<evidence type="ECO:0000256" key="1">
    <source>
        <dbReference type="SAM" id="MobiDB-lite"/>
    </source>
</evidence>
<keyword evidence="3" id="KW-0732">Signal</keyword>
<evidence type="ECO:0000256" key="3">
    <source>
        <dbReference type="SAM" id="SignalP"/>
    </source>
</evidence>
<feature type="chain" id="PRO_5003188263" description="Extracellular membrane protein CFEM domain-containing protein" evidence="3">
    <location>
        <begin position="24"/>
        <end position="231"/>
    </location>
</feature>
<keyword evidence="2" id="KW-1133">Transmembrane helix</keyword>
<dbReference type="OrthoDB" id="5421290at2759"/>
<accession>E4V2P5</accession>
<feature type="compositionally biased region" description="Low complexity" evidence="1">
    <location>
        <begin position="164"/>
        <end position="178"/>
    </location>
</feature>
<dbReference type="STRING" id="535722.E4V2P5"/>
<keyword evidence="5" id="KW-1185">Reference proteome</keyword>
<name>E4V2P5_ARTGP</name>
<evidence type="ECO:0000256" key="2">
    <source>
        <dbReference type="SAM" id="Phobius"/>
    </source>
</evidence>
<dbReference type="PANTHER" id="PTHR16861:SF9">
    <property type="entry name" value="CELL WALL INTEGRITY AND STRESS RESPONSE COMPONENT 1"/>
    <property type="match status" value="1"/>
</dbReference>
<keyword evidence="2" id="KW-0812">Transmembrane</keyword>
<dbReference type="eggNOG" id="ENOG502STAA">
    <property type="taxonomic scope" value="Eukaryota"/>
</dbReference>
<feature type="signal peptide" evidence="3">
    <location>
        <begin position="1"/>
        <end position="23"/>
    </location>
</feature>
<dbReference type="VEuPathDB" id="FungiDB:MGYG_06601"/>
<dbReference type="OMA" id="SPLMNDC"/>
<feature type="region of interest" description="Disordered" evidence="1">
    <location>
        <begin position="116"/>
        <end position="184"/>
    </location>
</feature>
<dbReference type="InParanoid" id="E4V2P5"/>
<dbReference type="GeneID" id="10025854"/>
<gene>
    <name evidence="4" type="ORF">MGYG_06601</name>
</gene>